<sequence length="109" mass="12710">MKNFLKKGVNFGLGLAVMSKEQIEKMVDELVKKGEIAPEESKRVINNMMERGEEERSKLNDMIQEQTRQVFRELDTATGEDIQELRIKLEELEQRIEKLEQDNGENNLS</sequence>
<dbReference type="OrthoDB" id="2134917at2"/>
<dbReference type="RefSeq" id="WP_012446780.1">
    <property type="nucleotide sequence ID" value="NC_010718.1"/>
</dbReference>
<dbReference type="NCBIfam" id="NF047773">
    <property type="entry name" value="phas_rel_Lepto"/>
    <property type="match status" value="1"/>
</dbReference>
<dbReference type="STRING" id="457570.Nther_0294"/>
<accession>B2A4X0</accession>
<dbReference type="PANTHER" id="PTHR38664">
    <property type="entry name" value="SLR0058 PROTEIN"/>
    <property type="match status" value="1"/>
</dbReference>
<dbReference type="KEGG" id="nth:Nther_0294"/>
<dbReference type="Proteomes" id="UP000001683">
    <property type="component" value="Chromosome"/>
</dbReference>
<reference evidence="2 3" key="1">
    <citation type="submission" date="2008-04" db="EMBL/GenBank/DDBJ databases">
        <title>Complete sequence of chromosome of Natranaerobius thermophilus JW/NM-WN-LF.</title>
        <authorList>
            <consortium name="US DOE Joint Genome Institute"/>
            <person name="Copeland A."/>
            <person name="Lucas S."/>
            <person name="Lapidus A."/>
            <person name="Glavina del Rio T."/>
            <person name="Dalin E."/>
            <person name="Tice H."/>
            <person name="Bruce D."/>
            <person name="Goodwin L."/>
            <person name="Pitluck S."/>
            <person name="Chertkov O."/>
            <person name="Brettin T."/>
            <person name="Detter J.C."/>
            <person name="Han C."/>
            <person name="Kuske C.R."/>
            <person name="Schmutz J."/>
            <person name="Larimer F."/>
            <person name="Land M."/>
            <person name="Hauser L."/>
            <person name="Kyrpides N."/>
            <person name="Lykidis A."/>
            <person name="Mesbah N.M."/>
            <person name="Wiegel J."/>
        </authorList>
    </citation>
    <scope>NUCLEOTIDE SEQUENCE [LARGE SCALE GENOMIC DNA]</scope>
    <source>
        <strain evidence="3">ATCC BAA-1301 / DSM 18059 / JW/NM-WN-LF</strain>
    </source>
</reference>
<dbReference type="EMBL" id="CP001034">
    <property type="protein sequence ID" value="ACB83892.1"/>
    <property type="molecule type" value="Genomic_DNA"/>
</dbReference>
<dbReference type="InParanoid" id="B2A4X0"/>
<evidence type="ECO:0008006" key="4">
    <source>
        <dbReference type="Google" id="ProtNLM"/>
    </source>
</evidence>
<keyword evidence="3" id="KW-1185">Reference proteome</keyword>
<name>B2A4X0_NATTJ</name>
<gene>
    <name evidence="2" type="ordered locus">Nther_0294</name>
</gene>
<protein>
    <recommendedName>
        <fullName evidence="4">Polyhydroxyalkanoate synthesis regulator phasin</fullName>
    </recommendedName>
</protein>
<evidence type="ECO:0000313" key="3">
    <source>
        <dbReference type="Proteomes" id="UP000001683"/>
    </source>
</evidence>
<keyword evidence="1" id="KW-0175">Coiled coil</keyword>
<dbReference type="AlphaFoldDB" id="B2A4X0"/>
<reference evidence="2 3" key="2">
    <citation type="journal article" date="2011" name="J. Bacteriol.">
        <title>Complete genome sequence of the anaerobic, halophilic alkalithermophile Natranaerobius thermophilus JW/NM-WN-LF.</title>
        <authorList>
            <person name="Zhao B."/>
            <person name="Mesbah N.M."/>
            <person name="Dalin E."/>
            <person name="Goodwin L."/>
            <person name="Nolan M."/>
            <person name="Pitluck S."/>
            <person name="Chertkov O."/>
            <person name="Brettin T.S."/>
            <person name="Han J."/>
            <person name="Larimer F.W."/>
            <person name="Land M.L."/>
            <person name="Hauser L."/>
            <person name="Kyrpides N."/>
            <person name="Wiegel J."/>
        </authorList>
    </citation>
    <scope>NUCLEOTIDE SEQUENCE [LARGE SCALE GENOMIC DNA]</scope>
    <source>
        <strain evidence="3">ATCC BAA-1301 / DSM 18059 / JW/NM-WN-LF</strain>
    </source>
</reference>
<organism evidence="2 3">
    <name type="scientific">Natranaerobius thermophilus (strain ATCC BAA-1301 / DSM 18059 / JW/NM-WN-LF)</name>
    <dbReference type="NCBI Taxonomy" id="457570"/>
    <lineage>
        <taxon>Bacteria</taxon>
        <taxon>Bacillati</taxon>
        <taxon>Bacillota</taxon>
        <taxon>Clostridia</taxon>
        <taxon>Natranaerobiales</taxon>
        <taxon>Natranaerobiaceae</taxon>
        <taxon>Natranaerobius</taxon>
    </lineage>
</organism>
<evidence type="ECO:0000313" key="2">
    <source>
        <dbReference type="EMBL" id="ACB83892.1"/>
    </source>
</evidence>
<dbReference type="PANTHER" id="PTHR38664:SF1">
    <property type="entry name" value="SLR0058 PROTEIN"/>
    <property type="match status" value="1"/>
</dbReference>
<dbReference type="HOGENOM" id="CLU_131526_4_3_9"/>
<evidence type="ECO:0000256" key="1">
    <source>
        <dbReference type="SAM" id="Coils"/>
    </source>
</evidence>
<feature type="coiled-coil region" evidence="1">
    <location>
        <begin position="49"/>
        <end position="109"/>
    </location>
</feature>
<proteinExistence type="predicted"/>
<dbReference type="InterPro" id="IPR008769">
    <property type="entry name" value="PhaF_PhaI"/>
</dbReference>
<dbReference type="eggNOG" id="COG3937">
    <property type="taxonomic scope" value="Bacteria"/>
</dbReference>